<dbReference type="AlphaFoldDB" id="C7MMI2"/>
<accession>C7MMI2</accession>
<organism evidence="2 3">
    <name type="scientific">Cryptobacterium curtum (strain ATCC 700683 / DSM 15641 / CCUG 43107 / 12-3)</name>
    <dbReference type="NCBI Taxonomy" id="469378"/>
    <lineage>
        <taxon>Bacteria</taxon>
        <taxon>Bacillati</taxon>
        <taxon>Actinomycetota</taxon>
        <taxon>Coriobacteriia</taxon>
        <taxon>Eggerthellales</taxon>
        <taxon>Eggerthellaceae</taxon>
        <taxon>Cryptobacterium</taxon>
    </lineage>
</organism>
<dbReference type="STRING" id="469378.Ccur_03990"/>
<dbReference type="Proteomes" id="UP000000954">
    <property type="component" value="Chromosome"/>
</dbReference>
<dbReference type="HOGENOM" id="CLU_031112_1_0_11"/>
<protein>
    <recommendedName>
        <fullName evidence="4">Adhesin</fullName>
    </recommendedName>
</protein>
<dbReference type="eggNOG" id="COG5434">
    <property type="taxonomic scope" value="Bacteria"/>
</dbReference>
<evidence type="ECO:0000313" key="3">
    <source>
        <dbReference type="Proteomes" id="UP000000954"/>
    </source>
</evidence>
<feature type="compositionally biased region" description="Gly residues" evidence="1">
    <location>
        <begin position="97"/>
        <end position="106"/>
    </location>
</feature>
<proteinExistence type="predicted"/>
<dbReference type="OrthoDB" id="355208at2"/>
<dbReference type="Gene3D" id="2.160.20.20">
    <property type="match status" value="1"/>
</dbReference>
<feature type="compositionally biased region" description="Low complexity" evidence="1">
    <location>
        <begin position="86"/>
        <end position="96"/>
    </location>
</feature>
<dbReference type="InterPro" id="IPR012332">
    <property type="entry name" value="Autotransporter_pectin_lyase_C"/>
</dbReference>
<keyword evidence="3" id="KW-1185">Reference proteome</keyword>
<sequence length="611" mass="60601">MKDFTINSCARANAQAQNALSIERARKRTTLPAKVVAVALTATLALGSTPALVYAATTQADATTTASSTSTTSSAPGTGDVAPSMPSDGAQGAGAPPSGGGPGGGADTMSFDYTGSYTGTLTADGTAVTSSGESIAATDADVNAVLAENGGTLTLEGSTLSKSGDDTNGDNCNFYGLNSVLLSVGEDSTAYASNANLSATSEGSNGIFATDSGTVYASGGSISTTAGNSRGLDATYDGTIVADGIYITTQGDHSAGIATDRGGGNISANDMTISTAGSGSPVLYSTGDIEVDNVKGSASGSQIAGMEGLNSIMISNSTLSSTITKATASDPVADGVIIYQSTSGDAESTTGERALFQATDSTLSSAIESGAMFYVTNTSADVVLSNTTLDFDSSAANLLLAAGNDSNNWGSAGSNGATLSFTGIGETMSGAIQADTISQANVYLLDSTNWTGAASIVDNANATSTKDDNLTINVDATSTWTVTADSTVSNLNVVSGGKVVDTAGKTVSIVDASGTTLVSGDSDITVVVTGSYGTTVETSDASSVRSANIDRGAFDAYFKTGFSQTTGTNTGVPTTTVSADTNAASAQSAFTSDDAGNNPLIVFWNWLASVF</sequence>
<dbReference type="KEGG" id="ccu:Ccur_03990"/>
<name>C7MMI2_CRYCD</name>
<dbReference type="RefSeq" id="WP_012802810.1">
    <property type="nucleotide sequence ID" value="NC_013170.1"/>
</dbReference>
<feature type="compositionally biased region" description="Low complexity" evidence="1">
    <location>
        <begin position="62"/>
        <end position="75"/>
    </location>
</feature>
<evidence type="ECO:0000313" key="2">
    <source>
        <dbReference type="EMBL" id="ACU94122.1"/>
    </source>
</evidence>
<dbReference type="EMBL" id="CP001682">
    <property type="protein sequence ID" value="ACU94122.1"/>
    <property type="molecule type" value="Genomic_DNA"/>
</dbReference>
<evidence type="ECO:0008006" key="4">
    <source>
        <dbReference type="Google" id="ProtNLM"/>
    </source>
</evidence>
<gene>
    <name evidence="2" type="ordered locus">Ccur_03990</name>
</gene>
<feature type="region of interest" description="Disordered" evidence="1">
    <location>
        <begin position="62"/>
        <end position="107"/>
    </location>
</feature>
<evidence type="ECO:0000256" key="1">
    <source>
        <dbReference type="SAM" id="MobiDB-lite"/>
    </source>
</evidence>
<reference evidence="2 3" key="1">
    <citation type="journal article" date="2009" name="Stand. Genomic Sci.">
        <title>Complete genome sequence of Cryptobacterium curtum type strain (12-3).</title>
        <authorList>
            <person name="Mavrommatis K."/>
            <person name="Pukall R."/>
            <person name="Rohde C."/>
            <person name="Chen F."/>
            <person name="Sims D."/>
            <person name="Brettin T."/>
            <person name="Kuske C."/>
            <person name="Detter J.C."/>
            <person name="Han C."/>
            <person name="Lapidus A."/>
            <person name="Copeland A."/>
            <person name="Glavina Del Rio T."/>
            <person name="Nolan M."/>
            <person name="Lucas S."/>
            <person name="Tice H."/>
            <person name="Cheng J.F."/>
            <person name="Bruce D."/>
            <person name="Goodwin L."/>
            <person name="Pitluck S."/>
            <person name="Ovchinnikova G."/>
            <person name="Pati A."/>
            <person name="Ivanova N."/>
            <person name="Chen A."/>
            <person name="Palaniappan K."/>
            <person name="Chain P."/>
            <person name="D'haeseleer P."/>
            <person name="Goker M."/>
            <person name="Bristow J."/>
            <person name="Eisen J.A."/>
            <person name="Markowitz V."/>
            <person name="Hugenholtz P."/>
            <person name="Rohde M."/>
            <person name="Klenk H.P."/>
            <person name="Kyrpides N.C."/>
        </authorList>
    </citation>
    <scope>NUCLEOTIDE SEQUENCE [LARGE SCALE GENOMIC DNA]</scope>
    <source>
        <strain evidence="3">ATCC 700683 / DSM 15641 / 12-3</strain>
    </source>
</reference>